<comment type="similarity">
    <text evidence="1">Belongs to the F420H(2)-dependent quinone reductase family.</text>
</comment>
<dbReference type="InterPro" id="IPR004378">
    <property type="entry name" value="F420H2_quin_Rdtase"/>
</dbReference>
<dbReference type="Proteomes" id="UP001310387">
    <property type="component" value="Unassembled WGS sequence"/>
</dbReference>
<evidence type="ECO:0000313" key="4">
    <source>
        <dbReference type="Proteomes" id="UP001310387"/>
    </source>
</evidence>
<dbReference type="SUPFAM" id="SSF50475">
    <property type="entry name" value="FMN-binding split barrel"/>
    <property type="match status" value="1"/>
</dbReference>
<dbReference type="PANTHER" id="PTHR39428:SF1">
    <property type="entry name" value="F420H(2)-DEPENDENT QUINONE REDUCTASE RV1261C"/>
    <property type="match status" value="1"/>
</dbReference>
<name>A0ABU7Z7H6_9MICO</name>
<dbReference type="EMBL" id="JBAGLP010000117">
    <property type="protein sequence ID" value="MEG3615359.1"/>
    <property type="molecule type" value="Genomic_DNA"/>
</dbReference>
<comment type="caution">
    <text evidence="3">The sequence shown here is derived from an EMBL/GenBank/DDBJ whole genome shotgun (WGS) entry which is preliminary data.</text>
</comment>
<dbReference type="RefSeq" id="WP_332902015.1">
    <property type="nucleotide sequence ID" value="NZ_JBAGLP010000117.1"/>
</dbReference>
<evidence type="ECO:0000256" key="2">
    <source>
        <dbReference type="ARBA" id="ARBA00049106"/>
    </source>
</evidence>
<protein>
    <submittedName>
        <fullName evidence="3">Nitroreductase/quinone reductase family protein</fullName>
    </submittedName>
</protein>
<dbReference type="NCBIfam" id="TIGR00026">
    <property type="entry name" value="hi_GC_TIGR00026"/>
    <property type="match status" value="1"/>
</dbReference>
<proteinExistence type="inferred from homology"/>
<reference evidence="3" key="1">
    <citation type="journal article" date="2024" name="Antonie Van Leeuwenhoek">
        <title>Isoptericola haloaureus sp. nov., a dimorphic actinobacterium isolated from mangrove sediments of southeast India, implicating biosaline agricultural significance through nitrogen fixation and salt tolerance genes.</title>
        <authorList>
            <person name="Prathaban M."/>
            <person name="Prathiviraj R."/>
            <person name="Ravichandran M."/>
            <person name="Natarajan S.D."/>
            <person name="Sobanaa M."/>
            <person name="Hari Krishna Kumar S."/>
            <person name="Chandrasekar V."/>
            <person name="Selvin J."/>
        </authorList>
    </citation>
    <scope>NUCLEOTIDE SEQUENCE</scope>
    <source>
        <strain evidence="3">MP1014</strain>
    </source>
</reference>
<sequence>MTFSHSTGTRGARKPGRLVRWFNGLALRRIRRRGGRVLGMRLLALTTVGRRSGQPRTIPLAWFPGGEGRWYVVASANGAATNPAWYLNLAARPDDVEIVVDGETVPVRARELQGPERDEVWGRIKDSASQFATYERATDRHIPVVELTRRDTAGS</sequence>
<keyword evidence="4" id="KW-1185">Reference proteome</keyword>
<comment type="catalytic activity">
    <reaction evidence="2">
        <text>oxidized coenzyme F420-(gamma-L-Glu)(n) + a quinol + H(+) = reduced coenzyme F420-(gamma-L-Glu)(n) + a quinone</text>
        <dbReference type="Rhea" id="RHEA:39663"/>
        <dbReference type="Rhea" id="RHEA-COMP:12939"/>
        <dbReference type="Rhea" id="RHEA-COMP:14378"/>
        <dbReference type="ChEBI" id="CHEBI:15378"/>
        <dbReference type="ChEBI" id="CHEBI:24646"/>
        <dbReference type="ChEBI" id="CHEBI:132124"/>
        <dbReference type="ChEBI" id="CHEBI:133980"/>
        <dbReference type="ChEBI" id="CHEBI:139511"/>
    </reaction>
</comment>
<dbReference type="InterPro" id="IPR012349">
    <property type="entry name" value="Split_barrel_FMN-bd"/>
</dbReference>
<evidence type="ECO:0000313" key="3">
    <source>
        <dbReference type="EMBL" id="MEG3615359.1"/>
    </source>
</evidence>
<accession>A0ABU7Z7H6</accession>
<dbReference type="Pfam" id="PF04075">
    <property type="entry name" value="F420H2_quin_red"/>
    <property type="match status" value="1"/>
</dbReference>
<dbReference type="Gene3D" id="2.30.110.10">
    <property type="entry name" value="Electron Transport, Fmn-binding Protein, Chain A"/>
    <property type="match status" value="1"/>
</dbReference>
<organism evidence="3 4">
    <name type="scientific">Isoptericola haloaureus</name>
    <dbReference type="NCBI Taxonomy" id="1542902"/>
    <lineage>
        <taxon>Bacteria</taxon>
        <taxon>Bacillati</taxon>
        <taxon>Actinomycetota</taxon>
        <taxon>Actinomycetes</taxon>
        <taxon>Micrococcales</taxon>
        <taxon>Promicromonosporaceae</taxon>
        <taxon>Isoptericola</taxon>
    </lineage>
</organism>
<gene>
    <name evidence="3" type="ORF">V5O49_09530</name>
</gene>
<reference evidence="3" key="2">
    <citation type="submission" date="2024-02" db="EMBL/GenBank/DDBJ databases">
        <authorList>
            <person name="Prathaban M."/>
            <person name="Mythili R."/>
            <person name="Sharmila Devi N."/>
            <person name="Sobanaa M."/>
            <person name="Prathiviraj R."/>
            <person name="Selvin J."/>
        </authorList>
    </citation>
    <scope>NUCLEOTIDE SEQUENCE</scope>
    <source>
        <strain evidence="3">MP1014</strain>
    </source>
</reference>
<dbReference type="PANTHER" id="PTHR39428">
    <property type="entry name" value="F420H(2)-DEPENDENT QUINONE REDUCTASE RV1261C"/>
    <property type="match status" value="1"/>
</dbReference>
<evidence type="ECO:0000256" key="1">
    <source>
        <dbReference type="ARBA" id="ARBA00008710"/>
    </source>
</evidence>